<dbReference type="AlphaFoldDB" id="A0A0E9W0A5"/>
<name>A0A0E9W0A5_ANGAN</name>
<accession>A0A0E9W0A5</accession>
<evidence type="ECO:0000313" key="1">
    <source>
        <dbReference type="EMBL" id="JAH83809.1"/>
    </source>
</evidence>
<reference evidence="1" key="2">
    <citation type="journal article" date="2015" name="Fish Shellfish Immunol.">
        <title>Early steps in the European eel (Anguilla anguilla)-Vibrio vulnificus interaction in the gills: Role of the RtxA13 toxin.</title>
        <authorList>
            <person name="Callol A."/>
            <person name="Pajuelo D."/>
            <person name="Ebbesson L."/>
            <person name="Teles M."/>
            <person name="MacKenzie S."/>
            <person name="Amaro C."/>
        </authorList>
    </citation>
    <scope>NUCLEOTIDE SEQUENCE</scope>
</reference>
<protein>
    <submittedName>
        <fullName evidence="1">Uncharacterized protein</fullName>
    </submittedName>
</protein>
<organism evidence="1">
    <name type="scientific">Anguilla anguilla</name>
    <name type="common">European freshwater eel</name>
    <name type="synonym">Muraena anguilla</name>
    <dbReference type="NCBI Taxonomy" id="7936"/>
    <lineage>
        <taxon>Eukaryota</taxon>
        <taxon>Metazoa</taxon>
        <taxon>Chordata</taxon>
        <taxon>Craniata</taxon>
        <taxon>Vertebrata</taxon>
        <taxon>Euteleostomi</taxon>
        <taxon>Actinopterygii</taxon>
        <taxon>Neopterygii</taxon>
        <taxon>Teleostei</taxon>
        <taxon>Anguilliformes</taxon>
        <taxon>Anguillidae</taxon>
        <taxon>Anguilla</taxon>
    </lineage>
</organism>
<reference evidence="1" key="1">
    <citation type="submission" date="2014-11" db="EMBL/GenBank/DDBJ databases">
        <authorList>
            <person name="Amaro Gonzalez C."/>
        </authorList>
    </citation>
    <scope>NUCLEOTIDE SEQUENCE</scope>
</reference>
<sequence length="26" mass="2977">MTVHCSSCSKFSLFPLSKLGHWFSVF</sequence>
<dbReference type="EMBL" id="GBXM01024768">
    <property type="protein sequence ID" value="JAH83809.1"/>
    <property type="molecule type" value="Transcribed_RNA"/>
</dbReference>
<proteinExistence type="predicted"/>